<dbReference type="InterPro" id="IPR004183">
    <property type="entry name" value="Xdiol_dOase_suB"/>
</dbReference>
<dbReference type="STRING" id="1134435.AC731_004300"/>
<dbReference type="AlphaFoldDB" id="A0A140IEP7"/>
<proteinExistence type="inferred from homology"/>
<evidence type="ECO:0000256" key="2">
    <source>
        <dbReference type="ARBA" id="ARBA00007581"/>
    </source>
</evidence>
<keyword evidence="4" id="KW-0862">Zinc</keyword>
<name>A0A140IEP7_9RHOO</name>
<keyword evidence="3" id="KW-0479">Metal-binding</keyword>
<dbReference type="SUPFAM" id="SSF53213">
    <property type="entry name" value="LigB-like"/>
    <property type="match status" value="1"/>
</dbReference>
<comment type="cofactor">
    <cofactor evidence="1">
        <name>Zn(2+)</name>
        <dbReference type="ChEBI" id="CHEBI:29105"/>
    </cofactor>
</comment>
<evidence type="ECO:0000256" key="1">
    <source>
        <dbReference type="ARBA" id="ARBA00001947"/>
    </source>
</evidence>
<dbReference type="GO" id="GO:0008198">
    <property type="term" value="F:ferrous iron binding"/>
    <property type="evidence" value="ECO:0007669"/>
    <property type="project" value="InterPro"/>
</dbReference>
<comment type="similarity">
    <text evidence="2">Belongs to the DODA-type extradiol aromatic ring-opening dioxygenase family.</text>
</comment>
<evidence type="ECO:0000313" key="7">
    <source>
        <dbReference type="EMBL" id="AMO36222.1"/>
    </source>
</evidence>
<evidence type="ECO:0000256" key="3">
    <source>
        <dbReference type="ARBA" id="ARBA00022723"/>
    </source>
</evidence>
<feature type="domain" description="Extradiol ring-cleavage dioxygenase class III enzyme subunit B" evidence="6">
    <location>
        <begin position="36"/>
        <end position="235"/>
    </location>
</feature>
<dbReference type="Pfam" id="PF02900">
    <property type="entry name" value="LigB"/>
    <property type="match status" value="1"/>
</dbReference>
<dbReference type="Gene3D" id="3.40.830.10">
    <property type="entry name" value="LigB-like"/>
    <property type="match status" value="1"/>
</dbReference>
<evidence type="ECO:0000259" key="6">
    <source>
        <dbReference type="Pfam" id="PF02900"/>
    </source>
</evidence>
<keyword evidence="7" id="KW-0223">Dioxygenase</keyword>
<dbReference type="InterPro" id="IPR014436">
    <property type="entry name" value="Extradiol_dOase_DODA"/>
</dbReference>
<dbReference type="CDD" id="cd07363">
    <property type="entry name" value="45_DOPA_Dioxygenase"/>
    <property type="match status" value="1"/>
</dbReference>
<dbReference type="KEGG" id="thu:AC731_004300"/>
<dbReference type="Proteomes" id="UP000036902">
    <property type="component" value="Chromosome"/>
</dbReference>
<keyword evidence="8" id="KW-1185">Reference proteome</keyword>
<keyword evidence="5" id="KW-0560">Oxidoreductase</keyword>
<dbReference type="PIRSF" id="PIRSF006157">
    <property type="entry name" value="Doxgns_DODA"/>
    <property type="match status" value="1"/>
</dbReference>
<evidence type="ECO:0000313" key="8">
    <source>
        <dbReference type="Proteomes" id="UP000036902"/>
    </source>
</evidence>
<dbReference type="GO" id="GO:0016702">
    <property type="term" value="F:oxidoreductase activity, acting on single donors with incorporation of molecular oxygen, incorporation of two atoms of oxygen"/>
    <property type="evidence" value="ECO:0007669"/>
    <property type="project" value="UniProtKB-ARBA"/>
</dbReference>
<dbReference type="PANTHER" id="PTHR30096">
    <property type="entry name" value="4,5-DOPA DIOXYGENASE EXTRADIOL-LIKE PROTEIN"/>
    <property type="match status" value="1"/>
</dbReference>
<organism evidence="7 8">
    <name type="scientific">Thauera humireducens</name>
    <dbReference type="NCBI Taxonomy" id="1134435"/>
    <lineage>
        <taxon>Bacteria</taxon>
        <taxon>Pseudomonadati</taxon>
        <taxon>Pseudomonadota</taxon>
        <taxon>Betaproteobacteria</taxon>
        <taxon>Rhodocyclales</taxon>
        <taxon>Zoogloeaceae</taxon>
        <taxon>Thauera</taxon>
    </lineage>
</organism>
<dbReference type="EMBL" id="CP014646">
    <property type="protein sequence ID" value="AMO36222.1"/>
    <property type="molecule type" value="Genomic_DNA"/>
</dbReference>
<gene>
    <name evidence="7" type="ORF">AC731_004300</name>
</gene>
<dbReference type="RefSeq" id="WP_004251546.1">
    <property type="nucleotide sequence ID" value="NZ_CP014646.1"/>
</dbReference>
<accession>A0A140IEP7</accession>
<dbReference type="GO" id="GO:0008270">
    <property type="term" value="F:zinc ion binding"/>
    <property type="evidence" value="ECO:0007669"/>
    <property type="project" value="InterPro"/>
</dbReference>
<reference evidence="8" key="1">
    <citation type="submission" date="2016-03" db="EMBL/GenBank/DDBJ databases">
        <authorList>
            <person name="Ma C."/>
            <person name="Zhou S."/>
            <person name="Yang G."/>
        </authorList>
    </citation>
    <scope>NUCLEOTIDE SEQUENCE [LARGE SCALE GENOMIC DNA]</scope>
    <source>
        <strain evidence="8">SgZ-1</strain>
    </source>
</reference>
<protein>
    <submittedName>
        <fullName evidence="7">Dioxygenase</fullName>
    </submittedName>
</protein>
<sequence length="275" mass="29236">MQTLPTLFVSHGAPTFALDPGLAGANLAALGRRLPRPQAVLVMSPHWMTRQPQATLSLRPETIHDFGGFDPALYTLQYPAEGAHLAARRALELLQAAGLAAAPNADRGLDHGAWVPLLHLYPQADIPVFQVSLPMWLDADGAYDYGRALAPLADEGVLIVGSGSLTHNLYEFRLGDPRAESYAAEFAHWVRDAVLAGDHSRLRQALAIAPHARRAHPTAEHYLPLLVAAGAAAQAVPASVIEGGIVHGVLSMDSFLFGAEFPARLGADANDALPN</sequence>
<evidence type="ECO:0000256" key="5">
    <source>
        <dbReference type="ARBA" id="ARBA00023002"/>
    </source>
</evidence>
<evidence type="ECO:0000256" key="4">
    <source>
        <dbReference type="ARBA" id="ARBA00022833"/>
    </source>
</evidence>
<dbReference type="PANTHER" id="PTHR30096:SF0">
    <property type="entry name" value="4,5-DOPA DIOXYGENASE EXTRADIOL-LIKE PROTEIN"/>
    <property type="match status" value="1"/>
</dbReference>